<dbReference type="RefSeq" id="WP_086638978.1">
    <property type="nucleotide sequence ID" value="NZ_JOPJ01000009.1"/>
</dbReference>
<comment type="caution">
    <text evidence="1">The sequence shown here is derived from an EMBL/GenBank/DDBJ whole genome shotgun (WGS) entry which is preliminary data.</text>
</comment>
<accession>A0A252BV84</accession>
<dbReference type="Proteomes" id="UP000194931">
    <property type="component" value="Unassembled WGS sequence"/>
</dbReference>
<dbReference type="OrthoDB" id="7217718at2"/>
<evidence type="ECO:0000313" key="2">
    <source>
        <dbReference type="Proteomes" id="UP000194931"/>
    </source>
</evidence>
<dbReference type="AlphaFoldDB" id="A0A252BV84"/>
<evidence type="ECO:0000313" key="1">
    <source>
        <dbReference type="EMBL" id="OUJ12840.1"/>
    </source>
</evidence>
<gene>
    <name evidence="1" type="ORF">HK26_13225</name>
</gene>
<dbReference type="EMBL" id="JOPJ01000009">
    <property type="protein sequence ID" value="OUJ12840.1"/>
    <property type="molecule type" value="Genomic_DNA"/>
</dbReference>
<name>A0A252BV84_9PROT</name>
<sequence length="265" mass="28923">MEHAIRVMENPLHTTFKAFFMPHSQTPPSQPAGAHDVVWKDCPEAALLNLVTAEIVQNFPRPLQDDNRRVHTPTLFAALGSVCGFTAQASLSALMDAGLRPEQDMMAHTLAGGRTFLFGEQLNQFLMHGDPSVHNPGLWPCLTSAALQQGCAVLDLPDLNTQFACVASRLGTAEEGIPDVAAPFHPLIATENLREAMWVYMEPIFLQNYPDKPGPHGPLPKPLWSSAMNVAAGMLFATLFKVMEPRTSMAILLQSAIFGSKIIEN</sequence>
<organism evidence="1 2">
    <name type="scientific">Acetobacter okinawensis</name>
    <dbReference type="NCBI Taxonomy" id="1076594"/>
    <lineage>
        <taxon>Bacteria</taxon>
        <taxon>Pseudomonadati</taxon>
        <taxon>Pseudomonadota</taxon>
        <taxon>Alphaproteobacteria</taxon>
        <taxon>Acetobacterales</taxon>
        <taxon>Acetobacteraceae</taxon>
        <taxon>Acetobacter</taxon>
    </lineage>
</organism>
<proteinExistence type="predicted"/>
<keyword evidence="2" id="KW-1185">Reference proteome</keyword>
<reference evidence="2" key="1">
    <citation type="submission" date="2014-06" db="EMBL/GenBank/DDBJ databases">
        <authorList>
            <person name="Winans N.J."/>
            <person name="Newell P.D."/>
            <person name="Douglas A.E."/>
        </authorList>
    </citation>
    <scope>NUCLEOTIDE SEQUENCE [LARGE SCALE GENOMIC DNA]</scope>
</reference>
<protein>
    <submittedName>
        <fullName evidence="1">Uncharacterized protein</fullName>
    </submittedName>
</protein>